<evidence type="ECO:0000313" key="1">
    <source>
        <dbReference type="EMBL" id="GGN40404.1"/>
    </source>
</evidence>
<dbReference type="EMBL" id="BMND01000005">
    <property type="protein sequence ID" value="GGN40404.1"/>
    <property type="molecule type" value="Genomic_DNA"/>
</dbReference>
<keyword evidence="2" id="KW-1185">Reference proteome</keyword>
<protein>
    <recommendedName>
        <fullName evidence="3">WYL domain-containing protein</fullName>
    </recommendedName>
</protein>
<proteinExistence type="predicted"/>
<accession>A0ABQ2J6K8</accession>
<organism evidence="1 2">
    <name type="scientific">Streptomyces kronopolitis</name>
    <dbReference type="NCBI Taxonomy" id="1612435"/>
    <lineage>
        <taxon>Bacteria</taxon>
        <taxon>Bacillati</taxon>
        <taxon>Actinomycetota</taxon>
        <taxon>Actinomycetes</taxon>
        <taxon>Kitasatosporales</taxon>
        <taxon>Streptomycetaceae</taxon>
        <taxon>Streptomyces</taxon>
    </lineage>
</organism>
<gene>
    <name evidence="1" type="ORF">GCM10012285_18390</name>
</gene>
<evidence type="ECO:0008006" key="3">
    <source>
        <dbReference type="Google" id="ProtNLM"/>
    </source>
</evidence>
<sequence length="61" mass="6693">MDIRAERLDWLPPVLAALDRPFVIERPEELRHLVVALADRLASHAAAPPDNDASDSDAPVP</sequence>
<evidence type="ECO:0000313" key="2">
    <source>
        <dbReference type="Proteomes" id="UP000600080"/>
    </source>
</evidence>
<reference evidence="2" key="1">
    <citation type="journal article" date="2019" name="Int. J. Syst. Evol. Microbiol.">
        <title>The Global Catalogue of Microorganisms (GCM) 10K type strain sequencing project: providing services to taxonomists for standard genome sequencing and annotation.</title>
        <authorList>
            <consortium name="The Broad Institute Genomics Platform"/>
            <consortium name="The Broad Institute Genome Sequencing Center for Infectious Disease"/>
            <person name="Wu L."/>
            <person name="Ma J."/>
        </authorList>
    </citation>
    <scope>NUCLEOTIDE SEQUENCE [LARGE SCALE GENOMIC DNA]</scope>
    <source>
        <strain evidence="2">CGMCC 4.7323</strain>
    </source>
</reference>
<dbReference type="Proteomes" id="UP000600080">
    <property type="component" value="Unassembled WGS sequence"/>
</dbReference>
<comment type="caution">
    <text evidence="1">The sequence shown here is derived from an EMBL/GenBank/DDBJ whole genome shotgun (WGS) entry which is preliminary data.</text>
</comment>
<name>A0ABQ2J6K8_9ACTN</name>